<keyword evidence="1" id="KW-0285">Flavoprotein</keyword>
<dbReference type="InterPro" id="IPR050097">
    <property type="entry name" value="Ferredoxin-NADP_redctase_2"/>
</dbReference>
<dbReference type="SUPFAM" id="SSF51905">
    <property type="entry name" value="FAD/NAD(P)-binding domain"/>
    <property type="match status" value="1"/>
</dbReference>
<dbReference type="PANTHER" id="PTHR48105">
    <property type="entry name" value="THIOREDOXIN REDUCTASE 1-RELATED-RELATED"/>
    <property type="match status" value="1"/>
</dbReference>
<dbReference type="Proteomes" id="UP001500326">
    <property type="component" value="Unassembled WGS sequence"/>
</dbReference>
<comment type="caution">
    <text evidence="5">The sequence shown here is derived from an EMBL/GenBank/DDBJ whole genome shotgun (WGS) entry which is preliminary data.</text>
</comment>
<evidence type="ECO:0000256" key="2">
    <source>
        <dbReference type="ARBA" id="ARBA00023002"/>
    </source>
</evidence>
<name>A0ABN2S4D1_9MICO</name>
<dbReference type="InterPro" id="IPR023753">
    <property type="entry name" value="FAD/NAD-binding_dom"/>
</dbReference>
<dbReference type="PRINTS" id="PR00469">
    <property type="entry name" value="PNDRDTASEII"/>
</dbReference>
<dbReference type="PRINTS" id="PR00368">
    <property type="entry name" value="FADPNR"/>
</dbReference>
<gene>
    <name evidence="5" type="ORF">GCM10009777_11150</name>
</gene>
<dbReference type="InterPro" id="IPR036188">
    <property type="entry name" value="FAD/NAD-bd_sf"/>
</dbReference>
<evidence type="ECO:0000313" key="6">
    <source>
        <dbReference type="Proteomes" id="UP001500326"/>
    </source>
</evidence>
<organism evidence="5 6">
    <name type="scientific">Microbacterium pumilum</name>
    <dbReference type="NCBI Taxonomy" id="344165"/>
    <lineage>
        <taxon>Bacteria</taxon>
        <taxon>Bacillati</taxon>
        <taxon>Actinomycetota</taxon>
        <taxon>Actinomycetes</taxon>
        <taxon>Micrococcales</taxon>
        <taxon>Microbacteriaceae</taxon>
        <taxon>Microbacterium</taxon>
    </lineage>
</organism>
<reference evidence="5 6" key="1">
    <citation type="journal article" date="2019" name="Int. J. Syst. Evol. Microbiol.">
        <title>The Global Catalogue of Microorganisms (GCM) 10K type strain sequencing project: providing services to taxonomists for standard genome sequencing and annotation.</title>
        <authorList>
            <consortium name="The Broad Institute Genomics Platform"/>
            <consortium name="The Broad Institute Genome Sequencing Center for Infectious Disease"/>
            <person name="Wu L."/>
            <person name="Ma J."/>
        </authorList>
    </citation>
    <scope>NUCLEOTIDE SEQUENCE [LARGE SCALE GENOMIC DNA]</scope>
    <source>
        <strain evidence="5 6">JCM 14902</strain>
    </source>
</reference>
<dbReference type="RefSeq" id="WP_344059323.1">
    <property type="nucleotide sequence ID" value="NZ_BAAAOH010000001.1"/>
</dbReference>
<keyword evidence="6" id="KW-1185">Reference proteome</keyword>
<dbReference type="EMBL" id="BAAAOH010000001">
    <property type="protein sequence ID" value="GAA1979525.1"/>
    <property type="molecule type" value="Genomic_DNA"/>
</dbReference>
<evidence type="ECO:0000256" key="1">
    <source>
        <dbReference type="ARBA" id="ARBA00022630"/>
    </source>
</evidence>
<comment type="catalytic activity">
    <reaction evidence="3">
        <text>[thioredoxin]-dithiol + NADP(+) = [thioredoxin]-disulfide + NADPH + H(+)</text>
        <dbReference type="Rhea" id="RHEA:20345"/>
        <dbReference type="Rhea" id="RHEA-COMP:10698"/>
        <dbReference type="Rhea" id="RHEA-COMP:10700"/>
        <dbReference type="ChEBI" id="CHEBI:15378"/>
        <dbReference type="ChEBI" id="CHEBI:29950"/>
        <dbReference type="ChEBI" id="CHEBI:50058"/>
        <dbReference type="ChEBI" id="CHEBI:57783"/>
        <dbReference type="ChEBI" id="CHEBI:58349"/>
        <dbReference type="EC" id="1.8.1.9"/>
    </reaction>
</comment>
<evidence type="ECO:0000256" key="3">
    <source>
        <dbReference type="ARBA" id="ARBA00048132"/>
    </source>
</evidence>
<feature type="domain" description="FAD/NAD(P)-binding" evidence="4">
    <location>
        <begin position="7"/>
        <end position="286"/>
    </location>
</feature>
<dbReference type="Pfam" id="PF07992">
    <property type="entry name" value="Pyr_redox_2"/>
    <property type="match status" value="1"/>
</dbReference>
<proteinExistence type="predicted"/>
<evidence type="ECO:0000313" key="5">
    <source>
        <dbReference type="EMBL" id="GAA1979525.1"/>
    </source>
</evidence>
<dbReference type="Gene3D" id="3.50.50.60">
    <property type="entry name" value="FAD/NAD(P)-binding domain"/>
    <property type="match status" value="2"/>
</dbReference>
<keyword evidence="2" id="KW-0560">Oxidoreductase</keyword>
<sequence length="313" mass="32590">MSEETHHDVIIIGAGAAGLSAGLVLTRARADVLLIDAGQPRNAPAEHMHGFVSRDGMPPQDFLASGRAEVTSYGGRFVQASVLTVARSADAIFRVALEDGAVETSRALLVATGLVDELPDIAGLAERWGWLVHHCPYCHGHEVRKQKIAVIGGPQREMSLKQAGLLRRYSHRVTFITNGIELSPAELHRLTAFGVSVVEGAVSQLLGAPGALDAVELSDGSAVESDATFIAPHQVPRDALLKALGCQTDPDTDLVVADGFGQTSVPGVWAAGNVVTPTAQVVTAAGAGSATAIAINGWLLQQDLDAASAARPQ</sequence>
<protein>
    <submittedName>
        <fullName evidence="5">NAD(P)/FAD-dependent oxidoreductase</fullName>
    </submittedName>
</protein>
<accession>A0ABN2S4D1</accession>
<evidence type="ECO:0000259" key="4">
    <source>
        <dbReference type="Pfam" id="PF07992"/>
    </source>
</evidence>